<dbReference type="InterPro" id="IPR012990">
    <property type="entry name" value="Beta-sandwich_Sec23_24"/>
</dbReference>
<keyword evidence="18" id="KW-0968">Cytoplasmic vesicle</keyword>
<dbReference type="Gene3D" id="2.30.30.380">
    <property type="entry name" value="Zn-finger domain of Sec23/24"/>
    <property type="match status" value="1"/>
</dbReference>
<evidence type="ECO:0000256" key="8">
    <source>
        <dbReference type="ARBA" id="ARBA00022490"/>
    </source>
</evidence>
<feature type="transmembrane region" description="Helical" evidence="19">
    <location>
        <begin position="1350"/>
        <end position="1368"/>
    </location>
</feature>
<feature type="transmembrane region" description="Helical" evidence="19">
    <location>
        <begin position="1321"/>
        <end position="1338"/>
    </location>
</feature>
<evidence type="ECO:0000256" key="1">
    <source>
        <dbReference type="ARBA" id="ARBA00004141"/>
    </source>
</evidence>
<evidence type="ECO:0000256" key="16">
    <source>
        <dbReference type="ARBA" id="ARBA00023034"/>
    </source>
</evidence>
<feature type="domain" description="Sec23/Sec24 beta-sandwich" evidence="24">
    <location>
        <begin position="397"/>
        <end position="499"/>
    </location>
</feature>
<dbReference type="Pfam" id="PF08033">
    <property type="entry name" value="Sec23_BS"/>
    <property type="match status" value="1"/>
</dbReference>
<dbReference type="InterPro" id="IPR006900">
    <property type="entry name" value="Sec23/24_helical_dom"/>
</dbReference>
<dbReference type="InterPro" id="IPR036180">
    <property type="entry name" value="Gelsolin-like_dom_sf"/>
</dbReference>
<feature type="domain" description="Sec23/Sec24 trunk" evidence="22">
    <location>
        <begin position="122"/>
        <end position="386"/>
    </location>
</feature>
<dbReference type="Gene3D" id="1.20.120.730">
    <property type="entry name" value="Sec23/Sec24 helical domain"/>
    <property type="match status" value="1"/>
</dbReference>
<dbReference type="GO" id="GO:0070971">
    <property type="term" value="C:endoplasmic reticulum exit site"/>
    <property type="evidence" value="ECO:0007669"/>
    <property type="project" value="TreeGrafter"/>
</dbReference>
<dbReference type="CDD" id="cd11287">
    <property type="entry name" value="Sec23_C"/>
    <property type="match status" value="1"/>
</dbReference>
<dbReference type="SUPFAM" id="SSF53300">
    <property type="entry name" value="vWA-like"/>
    <property type="match status" value="1"/>
</dbReference>
<feature type="transmembrane region" description="Helical" evidence="19">
    <location>
        <begin position="1416"/>
        <end position="1436"/>
    </location>
</feature>
<dbReference type="Pfam" id="PF00626">
    <property type="entry name" value="Gelsolin"/>
    <property type="match status" value="1"/>
</dbReference>
<dbReference type="InterPro" id="IPR036174">
    <property type="entry name" value="Znf_Sec23_Sec24_sf"/>
</dbReference>
<evidence type="ECO:0000259" key="23">
    <source>
        <dbReference type="Pfam" id="PF04815"/>
    </source>
</evidence>
<accession>A0A8H5FAN7</accession>
<keyword evidence="16" id="KW-0333">Golgi apparatus</keyword>
<evidence type="ECO:0000256" key="6">
    <source>
        <dbReference type="ARBA" id="ARBA00009210"/>
    </source>
</evidence>
<dbReference type="FunFam" id="3.40.50.410:FF:000008">
    <property type="entry name" value="Protein transport protein SEC23"/>
    <property type="match status" value="1"/>
</dbReference>
<dbReference type="Pfam" id="PF03169">
    <property type="entry name" value="OPT"/>
    <property type="match status" value="1"/>
</dbReference>
<dbReference type="GO" id="GO:0005789">
    <property type="term" value="C:endoplasmic reticulum membrane"/>
    <property type="evidence" value="ECO:0007669"/>
    <property type="project" value="UniProtKB-SubCell"/>
</dbReference>
<dbReference type="InterPro" id="IPR036175">
    <property type="entry name" value="Sec23/24_helical_dom_sf"/>
</dbReference>
<keyword evidence="15 19" id="KW-1133">Transmembrane helix</keyword>
<dbReference type="InterPro" id="IPR006895">
    <property type="entry name" value="Znf_Sec23_Sec24"/>
</dbReference>
<dbReference type="FunFam" id="1.20.120.730:FF:000001">
    <property type="entry name" value="Protein transport protein SEC23"/>
    <property type="match status" value="1"/>
</dbReference>
<keyword evidence="12" id="KW-0862">Zinc</keyword>
<dbReference type="SUPFAM" id="SSF81811">
    <property type="entry name" value="Helical domain of Sec23/24"/>
    <property type="match status" value="1"/>
</dbReference>
<evidence type="ECO:0000256" key="19">
    <source>
        <dbReference type="SAM" id="Phobius"/>
    </source>
</evidence>
<dbReference type="Pfam" id="PF04815">
    <property type="entry name" value="Sec23_helical"/>
    <property type="match status" value="1"/>
</dbReference>
<dbReference type="InterPro" id="IPR029006">
    <property type="entry name" value="ADF-H/Gelsolin-like_dom_sf"/>
</dbReference>
<dbReference type="InterPro" id="IPR037364">
    <property type="entry name" value="Sec23"/>
</dbReference>
<dbReference type="InterPro" id="IPR004813">
    <property type="entry name" value="OPT"/>
</dbReference>
<feature type="domain" description="Gelsolin-like" evidence="20">
    <location>
        <begin position="624"/>
        <end position="712"/>
    </location>
</feature>
<dbReference type="FunFam" id="3.40.20.10:FF:000006">
    <property type="entry name" value="Protein transport protein SEC23"/>
    <property type="match status" value="1"/>
</dbReference>
<feature type="domain" description="Zinc finger Sec23/Sec24-type" evidence="21">
    <location>
        <begin position="54"/>
        <end position="93"/>
    </location>
</feature>
<dbReference type="Pfam" id="PF04810">
    <property type="entry name" value="zf-Sec23_Sec24"/>
    <property type="match status" value="1"/>
</dbReference>
<feature type="domain" description="Sec23/Sec24 helical" evidence="23">
    <location>
        <begin position="512"/>
        <end position="610"/>
    </location>
</feature>
<gene>
    <name evidence="25" type="ORF">D9611_010517</name>
</gene>
<dbReference type="PANTHER" id="PTHR11141:SF0">
    <property type="entry name" value="PROTEIN TRANSPORT PROTEIN SEC23"/>
    <property type="match status" value="1"/>
</dbReference>
<keyword evidence="14" id="KW-0653">Protein transport</keyword>
<dbReference type="Pfam" id="PF04811">
    <property type="entry name" value="Sec23_trunk"/>
    <property type="match status" value="1"/>
</dbReference>
<dbReference type="GO" id="GO:0030127">
    <property type="term" value="C:COPII vesicle coat"/>
    <property type="evidence" value="ECO:0007669"/>
    <property type="project" value="InterPro"/>
</dbReference>
<evidence type="ECO:0000256" key="17">
    <source>
        <dbReference type="ARBA" id="ARBA00023136"/>
    </source>
</evidence>
<dbReference type="Gene3D" id="3.40.20.10">
    <property type="entry name" value="Severin"/>
    <property type="match status" value="1"/>
</dbReference>
<comment type="subcellular location">
    <subcellularLocation>
        <location evidence="3">Cytoplasmic vesicle</location>
        <location evidence="3">COPII-coated vesicle membrane</location>
        <topology evidence="3">Peripheral membrane protein</topology>
        <orientation evidence="3">Cytoplasmic side</orientation>
    </subcellularLocation>
    <subcellularLocation>
        <location evidence="4">Endoplasmic reticulum membrane</location>
        <topology evidence="4">Peripheral membrane protein</topology>
        <orientation evidence="4">Cytoplasmic side</orientation>
    </subcellularLocation>
    <subcellularLocation>
        <location evidence="2">Golgi apparatus membrane</location>
        <topology evidence="2">Peripheral membrane protein</topology>
        <orientation evidence="2">Cytoplasmic side</orientation>
    </subcellularLocation>
    <subcellularLocation>
        <location evidence="1">Membrane</location>
        <topology evidence="1">Multi-pass membrane protein</topology>
    </subcellularLocation>
</comment>
<evidence type="ECO:0000259" key="20">
    <source>
        <dbReference type="Pfam" id="PF00626"/>
    </source>
</evidence>
<evidence type="ECO:0000256" key="14">
    <source>
        <dbReference type="ARBA" id="ARBA00022927"/>
    </source>
</evidence>
<keyword evidence="26" id="KW-1185">Reference proteome</keyword>
<keyword evidence="7" id="KW-0813">Transport</keyword>
<evidence type="ECO:0000259" key="24">
    <source>
        <dbReference type="Pfam" id="PF08033"/>
    </source>
</evidence>
<evidence type="ECO:0000256" key="15">
    <source>
        <dbReference type="ARBA" id="ARBA00022989"/>
    </source>
</evidence>
<dbReference type="GO" id="GO:0090110">
    <property type="term" value="P:COPII-coated vesicle cargo loading"/>
    <property type="evidence" value="ECO:0007669"/>
    <property type="project" value="TreeGrafter"/>
</dbReference>
<dbReference type="GO" id="GO:0035673">
    <property type="term" value="F:oligopeptide transmembrane transporter activity"/>
    <property type="evidence" value="ECO:0007669"/>
    <property type="project" value="InterPro"/>
</dbReference>
<comment type="similarity">
    <text evidence="6">Belongs to the SEC23/SEC24 family. SEC23 subfamily.</text>
</comment>
<evidence type="ECO:0000256" key="4">
    <source>
        <dbReference type="ARBA" id="ARBA00004397"/>
    </source>
</evidence>
<evidence type="ECO:0000259" key="22">
    <source>
        <dbReference type="Pfam" id="PF04811"/>
    </source>
</evidence>
<feature type="transmembrane region" description="Helical" evidence="19">
    <location>
        <begin position="1469"/>
        <end position="1486"/>
    </location>
</feature>
<name>A0A8H5FAN7_9AGAR</name>
<dbReference type="EMBL" id="JAACJK010000117">
    <property type="protein sequence ID" value="KAF5329965.1"/>
    <property type="molecule type" value="Genomic_DNA"/>
</dbReference>
<evidence type="ECO:0000256" key="13">
    <source>
        <dbReference type="ARBA" id="ARBA00022892"/>
    </source>
</evidence>
<feature type="transmembrane region" description="Helical" evidence="19">
    <location>
        <begin position="940"/>
        <end position="962"/>
    </location>
</feature>
<feature type="transmembrane region" description="Helical" evidence="19">
    <location>
        <begin position="1122"/>
        <end position="1141"/>
    </location>
</feature>
<feature type="transmembrane region" description="Helical" evidence="19">
    <location>
        <begin position="974"/>
        <end position="995"/>
    </location>
</feature>
<dbReference type="GO" id="GO:0005096">
    <property type="term" value="F:GTPase activator activity"/>
    <property type="evidence" value="ECO:0007669"/>
    <property type="project" value="TreeGrafter"/>
</dbReference>
<evidence type="ECO:0000256" key="9">
    <source>
        <dbReference type="ARBA" id="ARBA00022692"/>
    </source>
</evidence>
<evidence type="ECO:0000256" key="18">
    <source>
        <dbReference type="ARBA" id="ARBA00023329"/>
    </source>
</evidence>
<feature type="transmembrane region" description="Helical" evidence="19">
    <location>
        <begin position="881"/>
        <end position="899"/>
    </location>
</feature>
<evidence type="ECO:0000256" key="7">
    <source>
        <dbReference type="ARBA" id="ARBA00022448"/>
    </source>
</evidence>
<dbReference type="CDD" id="cd01478">
    <property type="entry name" value="Sec23-like"/>
    <property type="match status" value="1"/>
</dbReference>
<feature type="transmembrane region" description="Helical" evidence="19">
    <location>
        <begin position="1245"/>
        <end position="1264"/>
    </location>
</feature>
<evidence type="ECO:0000256" key="12">
    <source>
        <dbReference type="ARBA" id="ARBA00022833"/>
    </source>
</evidence>
<dbReference type="SUPFAM" id="SSF82754">
    <property type="entry name" value="C-terminal, gelsolin-like domain of Sec23/24"/>
    <property type="match status" value="1"/>
</dbReference>
<keyword evidence="17 19" id="KW-0472">Membrane</keyword>
<dbReference type="InterPro" id="IPR037550">
    <property type="entry name" value="Sec23_C"/>
</dbReference>
<evidence type="ECO:0000313" key="25">
    <source>
        <dbReference type="EMBL" id="KAF5329965.1"/>
    </source>
</evidence>
<evidence type="ECO:0000256" key="5">
    <source>
        <dbReference type="ARBA" id="ARBA00008807"/>
    </source>
</evidence>
<evidence type="ECO:0000256" key="3">
    <source>
        <dbReference type="ARBA" id="ARBA00004299"/>
    </source>
</evidence>
<keyword evidence="13" id="KW-0931">ER-Golgi transport</keyword>
<dbReference type="Gene3D" id="3.40.50.410">
    <property type="entry name" value="von Willebrand factor, type A domain"/>
    <property type="match status" value="1"/>
</dbReference>
<comment type="similarity">
    <text evidence="5">Belongs to the oligopeptide OPT transporter family.</text>
</comment>
<evidence type="ECO:0000256" key="2">
    <source>
        <dbReference type="ARBA" id="ARBA00004255"/>
    </source>
</evidence>
<dbReference type="InterPro" id="IPR036465">
    <property type="entry name" value="vWFA_dom_sf"/>
</dbReference>
<evidence type="ECO:0000259" key="21">
    <source>
        <dbReference type="Pfam" id="PF04810"/>
    </source>
</evidence>
<dbReference type="GO" id="GO:0000139">
    <property type="term" value="C:Golgi membrane"/>
    <property type="evidence" value="ECO:0007669"/>
    <property type="project" value="UniProtKB-SubCell"/>
</dbReference>
<keyword evidence="10" id="KW-0479">Metal-binding</keyword>
<dbReference type="GO" id="GO:0006886">
    <property type="term" value="P:intracellular protein transport"/>
    <property type="evidence" value="ECO:0007669"/>
    <property type="project" value="InterPro"/>
</dbReference>
<sequence>MLNFEDVEERDGVRLSWNVWPSSRIEATRTVVPISALYTPLKIREDLAPVLYEPVACKAPCRAILNPYCQIDIRGKLWICPFCLSRNAFPPHYKDITNTNLPAELLPKYTTIEYTLSRPAQVPPIFLFVVDTCLDEDDLKALRDAIVVSLSLIPPYALVGLITYGTMTQVHEIGYAECSKSYVFRGGKEYQPKQIQEMLGLSSQNRAAPRPGQPLPQQSFGAARFLMPVSQCEFQLTGILESLTRDPWPVANDKRALRCTGVALTVAVGLLETAFPNTGGRIMLFAGGPATEGPGMVVSNELKEPIRSHHDIERDSAKHYKRAIKFYEGLARRVSNNGHVVDLFAGCLDQVGLQEMKSLPNSTNGVIVLSDSFATSIFKQSFLRLFNKDEEGNLQMGFNATFDVQTTKELKVSGMIGHGISAGKKSPCVGETEIGIGQTSAWKINTLTPHTATGVYFEVVTPAGQPLQQGSRGLIQFVTHYQHSSGQMRLRVTTIARNFAEAGSPSIAASFDQEAAAVLMARIAVFKAEIDDSPDVLRWLDRMLIRLCQKFADYRKEDPTSFRLTDNFSIYPQFMFHLRRSQFLQVFNNSPDETAFYRHVINEEDVNNSLIMIQPTLMSYTFDTPPQPVLLDSVSIKHDVILLLDTFFHILIFHGELVAQWRKQGYQEQEGYENFKELLELPVADAQDLLVDRFPIPRYIVCDQGGSQARFLLSKLNPSTTHMSASMYGSGPGAAAGQGQAIFTDDVSLQVFMEHLKRLVSATLHMEAVEVVELEVVKRVDPPSAASTQCVGGVMEVVTESVVQDGGEGSSEKPRTCSLDNMDTEKAGTGGPPSPAFLHIPTGPANGFFWEPAVDGPNLDSSCFFGVETEGAPSIGIVRPFIIGSLVGCLAAAIYQVFVFKPVYASVSSPFLVLLVYVMGLGWEWAFPCAPRRAFGVQEHAVAAMIAISAAKGNLAVQTFAVQKLYYTEAPVNWMTATLGIFATTGFGVGVAGLFDVYANFWSPDLVFPVTLPVLSLLRELHHSPSPSSHSEANFSLPVRLFGYSFGAAFLYEVLPGYVAPLLTGVSVFCLSTQHAAREVRRTFTDLFGGASGNEGLGLFGVSLDWQFIGASSVELPLVYQVNVWVGYLLCYGAVMGLYYSNTWRATEFPMIATTLFNTEGGIYNQSAILDARLTVDPGLLKEAGLPNLASSAIWTSITGNIASGSLITHIGLFVGVRAVWPFVSSKAENGKSVEKQQALWNTPPWWYIILIFLAFFSGMTVVLRQHLHLSTPSLLIAHALGVVAIPAATAIYGHLGVEFVSQHATKVVAAAILPGRPLDILYFSMWSNSAIAVSIFATSQARIGSLLKIPTRVTFVAMLWGLVLGVMESIVGNQAVMLVKASGLHIWSGQLMQTMNSEAFTWALAKELYTVRRSYAILPFSFLFGAVLSGGQFALHKIFPHSRIFNGNVTMLPVVFMASSMMTYGNTSSVLSTVIVAILCQGWLAKAHQKLFRATAATVGAALDGGTQSMVLVLSLSVLGALGRYKPFFEWAGNNLGGNVDYCDPL</sequence>
<feature type="transmembrane region" description="Helical" evidence="19">
    <location>
        <begin position="1276"/>
        <end position="1296"/>
    </location>
</feature>
<dbReference type="InterPro" id="IPR007123">
    <property type="entry name" value="Gelsolin-like_dom"/>
</dbReference>
<evidence type="ECO:0008006" key="27">
    <source>
        <dbReference type="Google" id="ProtNLM"/>
    </source>
</evidence>
<evidence type="ECO:0000256" key="11">
    <source>
        <dbReference type="ARBA" id="ARBA00022824"/>
    </source>
</evidence>
<dbReference type="Proteomes" id="UP000541558">
    <property type="component" value="Unassembled WGS sequence"/>
</dbReference>
<evidence type="ECO:0000313" key="26">
    <source>
        <dbReference type="Proteomes" id="UP000541558"/>
    </source>
</evidence>
<reference evidence="25 26" key="1">
    <citation type="journal article" date="2020" name="ISME J.">
        <title>Uncovering the hidden diversity of litter-decomposition mechanisms in mushroom-forming fungi.</title>
        <authorList>
            <person name="Floudas D."/>
            <person name="Bentzer J."/>
            <person name="Ahren D."/>
            <person name="Johansson T."/>
            <person name="Persson P."/>
            <person name="Tunlid A."/>
        </authorList>
    </citation>
    <scope>NUCLEOTIDE SEQUENCE [LARGE SCALE GENOMIC DNA]</scope>
    <source>
        <strain evidence="25 26">CBS 175.51</strain>
    </source>
</reference>
<feature type="transmembrane region" description="Helical" evidence="19">
    <location>
        <begin position="911"/>
        <end position="928"/>
    </location>
</feature>
<dbReference type="SUPFAM" id="SSF81995">
    <property type="entry name" value="beta-sandwich domain of Sec23/24"/>
    <property type="match status" value="1"/>
</dbReference>
<dbReference type="Gene3D" id="2.60.40.1670">
    <property type="entry name" value="beta-sandwich domain of Sec23/24"/>
    <property type="match status" value="1"/>
</dbReference>
<dbReference type="SUPFAM" id="SSF82919">
    <property type="entry name" value="Zn-finger domain of Sec23/24"/>
    <property type="match status" value="1"/>
</dbReference>
<keyword evidence="8" id="KW-0963">Cytoplasm</keyword>
<dbReference type="InterPro" id="IPR006896">
    <property type="entry name" value="Sec23/24_trunk_dom"/>
</dbReference>
<dbReference type="GO" id="GO:0008270">
    <property type="term" value="F:zinc ion binding"/>
    <property type="evidence" value="ECO:0007669"/>
    <property type="project" value="InterPro"/>
</dbReference>
<dbReference type="FunFam" id="2.30.30.380:FF:000001">
    <property type="entry name" value="Protein transport protein SEC23"/>
    <property type="match status" value="1"/>
</dbReference>
<comment type="caution">
    <text evidence="25">The sequence shown here is derived from an EMBL/GenBank/DDBJ whole genome shotgun (WGS) entry which is preliminary data.</text>
</comment>
<dbReference type="OrthoDB" id="10256289at2759"/>
<evidence type="ECO:0000256" key="10">
    <source>
        <dbReference type="ARBA" id="ARBA00022723"/>
    </source>
</evidence>
<dbReference type="PANTHER" id="PTHR11141">
    <property type="entry name" value="PROTEIN TRANSPORT PROTEIN SEC23"/>
    <property type="match status" value="1"/>
</dbReference>
<protein>
    <recommendedName>
        <fullName evidence="27">Protein transport protein SEC23</fullName>
    </recommendedName>
</protein>
<keyword evidence="9 19" id="KW-0812">Transmembrane</keyword>
<proteinExistence type="inferred from homology"/>
<keyword evidence="11" id="KW-0256">Endoplasmic reticulum</keyword>
<organism evidence="25 26">
    <name type="scientific">Ephemerocybe angulata</name>
    <dbReference type="NCBI Taxonomy" id="980116"/>
    <lineage>
        <taxon>Eukaryota</taxon>
        <taxon>Fungi</taxon>
        <taxon>Dikarya</taxon>
        <taxon>Basidiomycota</taxon>
        <taxon>Agaricomycotina</taxon>
        <taxon>Agaricomycetes</taxon>
        <taxon>Agaricomycetidae</taxon>
        <taxon>Agaricales</taxon>
        <taxon>Agaricineae</taxon>
        <taxon>Psathyrellaceae</taxon>
        <taxon>Ephemerocybe</taxon>
    </lineage>
</organism>